<keyword evidence="3" id="KW-1185">Reference proteome</keyword>
<evidence type="ECO:0000256" key="1">
    <source>
        <dbReference type="SAM" id="MobiDB-lite"/>
    </source>
</evidence>
<organism evidence="2 3">
    <name type="scientific">Streptomyces kasugaensis</name>
    <dbReference type="NCBI Taxonomy" id="1946"/>
    <lineage>
        <taxon>Bacteria</taxon>
        <taxon>Bacillati</taxon>
        <taxon>Actinomycetota</taxon>
        <taxon>Actinomycetes</taxon>
        <taxon>Kitasatosporales</taxon>
        <taxon>Streptomycetaceae</taxon>
        <taxon>Streptomyces</taxon>
    </lineage>
</organism>
<protein>
    <submittedName>
        <fullName evidence="2">Uncharacterized protein</fullName>
    </submittedName>
</protein>
<accession>A0A4Q9HJV6</accession>
<dbReference type="AlphaFoldDB" id="A0A4Q9HJV6"/>
<dbReference type="EMBL" id="SIXH01000635">
    <property type="protein sequence ID" value="TBO54962.1"/>
    <property type="molecule type" value="Genomic_DNA"/>
</dbReference>
<proteinExistence type="predicted"/>
<evidence type="ECO:0000313" key="3">
    <source>
        <dbReference type="Proteomes" id="UP000292452"/>
    </source>
</evidence>
<comment type="caution">
    <text evidence="2">The sequence shown here is derived from an EMBL/GenBank/DDBJ whole genome shotgun (WGS) entry which is preliminary data.</text>
</comment>
<evidence type="ECO:0000313" key="2">
    <source>
        <dbReference type="EMBL" id="TBO54962.1"/>
    </source>
</evidence>
<reference evidence="2 3" key="1">
    <citation type="submission" date="2019-02" db="EMBL/GenBank/DDBJ databases">
        <title>Draft Genome Sequence of Streptomyces sp. AM-2504, identified by 16S rRNA comparative analysis as a Streptomyces Kasugaensis strain.</title>
        <authorList>
            <person name="Napolioni V."/>
            <person name="Giuliodori A.M."/>
            <person name="Spurio R."/>
            <person name="Fabbretti A."/>
        </authorList>
    </citation>
    <scope>NUCLEOTIDE SEQUENCE [LARGE SCALE GENOMIC DNA]</scope>
    <source>
        <strain evidence="2 3">AM-2504</strain>
    </source>
</reference>
<gene>
    <name evidence="2" type="ORF">EYS09_35750</name>
</gene>
<name>A0A4Q9HJV6_STRKA</name>
<dbReference type="Proteomes" id="UP000292452">
    <property type="component" value="Unassembled WGS sequence"/>
</dbReference>
<feature type="region of interest" description="Disordered" evidence="1">
    <location>
        <begin position="94"/>
        <end position="124"/>
    </location>
</feature>
<sequence>MPHRTAGPTARLLPWSGAGEQPCHLLTDGAGYVSRVADRVEAVQLTMGTELLGHARELLRDPRADAGQLRYLATRLSEALRDAVRVAESRGARLLHAEASPGSGASPGEAESPERGEGGPGATR</sequence>
<dbReference type="OrthoDB" id="4320909at2"/>
<dbReference type="RefSeq" id="WP_094793969.1">
    <property type="nucleotide sequence ID" value="NZ_NDXL01000002.1"/>
</dbReference>